<comment type="caution">
    <text evidence="1">The sequence shown here is derived from an EMBL/GenBank/DDBJ whole genome shotgun (WGS) entry which is preliminary data.</text>
</comment>
<dbReference type="RefSeq" id="WP_353301424.1">
    <property type="nucleotide sequence ID" value="NZ_BAABWN010000001.1"/>
</dbReference>
<dbReference type="PIRSF" id="PIRSF010372">
    <property type="entry name" value="PaiB"/>
    <property type="match status" value="1"/>
</dbReference>
<dbReference type="InterPro" id="IPR012349">
    <property type="entry name" value="Split_barrel_FMN-bd"/>
</dbReference>
<dbReference type="SUPFAM" id="SSF50475">
    <property type="entry name" value="FMN-binding split barrel"/>
    <property type="match status" value="1"/>
</dbReference>
<dbReference type="PANTHER" id="PTHR35802">
    <property type="entry name" value="PROTEASE SYNTHASE AND SPORULATION PROTEIN PAI 2"/>
    <property type="match status" value="1"/>
</dbReference>
<evidence type="ECO:0000313" key="1">
    <source>
        <dbReference type="EMBL" id="GAA6166511.1"/>
    </source>
</evidence>
<dbReference type="EMBL" id="BAABWN010000001">
    <property type="protein sequence ID" value="GAA6166511.1"/>
    <property type="molecule type" value="Genomic_DNA"/>
</dbReference>
<protein>
    <submittedName>
        <fullName evidence="1">FMN-binding negative transcriptional regulator</fullName>
    </submittedName>
</protein>
<dbReference type="Proteomes" id="UP001465153">
    <property type="component" value="Unassembled WGS sequence"/>
</dbReference>
<organism evidence="1 2">
    <name type="scientific">Sessilibacter corallicola</name>
    <dbReference type="NCBI Taxonomy" id="2904075"/>
    <lineage>
        <taxon>Bacteria</taxon>
        <taxon>Pseudomonadati</taxon>
        <taxon>Pseudomonadota</taxon>
        <taxon>Gammaproteobacteria</taxon>
        <taxon>Cellvibrionales</taxon>
        <taxon>Cellvibrionaceae</taxon>
        <taxon>Sessilibacter</taxon>
    </lineage>
</organism>
<sequence length="217" mass="24524">MLIPAKFKVTDQAVLAQFIQDYPLATIAASSADYVNAVHLPVLLSENESGEIRLLSHIAHNNDFLTQVENNQDILLIFNGPHAYISPNFYPSKTKTHKAVPTWNYSVVHVRGKIVFHRDHDWIYNVIEAMSAFYEQQSQTTPWSITDAPRDYIEKMIKAVVGIEITVESMVGNFKLSQNKNAEDYSGVLDGLLKSDKISDQALLDHMKTFNKSTINK</sequence>
<dbReference type="Gene3D" id="2.30.110.10">
    <property type="entry name" value="Electron Transport, Fmn-binding Protein, Chain A"/>
    <property type="match status" value="1"/>
</dbReference>
<dbReference type="InterPro" id="IPR007396">
    <property type="entry name" value="TR_PAI2-type"/>
</dbReference>
<reference evidence="1 2" key="1">
    <citation type="submission" date="2024-04" db="EMBL/GenBank/DDBJ databases">
        <title>Draft genome sequence of Sessilibacter corallicola NBRC 116591.</title>
        <authorList>
            <person name="Miyakawa T."/>
            <person name="Kusuya Y."/>
            <person name="Miura T."/>
        </authorList>
    </citation>
    <scope>NUCLEOTIDE SEQUENCE [LARGE SCALE GENOMIC DNA]</scope>
    <source>
        <strain evidence="1 2">KU-00831-HH</strain>
    </source>
</reference>
<name>A0ABQ0A4E8_9GAMM</name>
<dbReference type="Pfam" id="PF04299">
    <property type="entry name" value="FMN_bind_2"/>
    <property type="match status" value="1"/>
</dbReference>
<keyword evidence="2" id="KW-1185">Reference proteome</keyword>
<proteinExistence type="predicted"/>
<gene>
    <name evidence="1" type="ORF">NBRC116591_03210</name>
</gene>
<evidence type="ECO:0000313" key="2">
    <source>
        <dbReference type="Proteomes" id="UP001465153"/>
    </source>
</evidence>
<dbReference type="PANTHER" id="PTHR35802:SF1">
    <property type="entry name" value="PROTEASE SYNTHASE AND SPORULATION PROTEIN PAI 2"/>
    <property type="match status" value="1"/>
</dbReference>
<accession>A0ABQ0A4E8</accession>